<protein>
    <submittedName>
        <fullName evidence="2">Uncharacterized protein</fullName>
    </submittedName>
</protein>
<dbReference type="AlphaFoldDB" id="V9DEE6"/>
<reference evidence="2 3" key="1">
    <citation type="submission" date="2013-03" db="EMBL/GenBank/DDBJ databases">
        <title>The Genome Sequence of Cladophialophora carrionii CBS 160.54.</title>
        <authorList>
            <consortium name="The Broad Institute Genomics Platform"/>
            <person name="Cuomo C."/>
            <person name="de Hoog S."/>
            <person name="Gorbushina A."/>
            <person name="Walker B."/>
            <person name="Young S.K."/>
            <person name="Zeng Q."/>
            <person name="Gargeya S."/>
            <person name="Fitzgerald M."/>
            <person name="Haas B."/>
            <person name="Abouelleil A."/>
            <person name="Allen A.W."/>
            <person name="Alvarado L."/>
            <person name="Arachchi H.M."/>
            <person name="Berlin A.M."/>
            <person name="Chapman S.B."/>
            <person name="Gainer-Dewar J."/>
            <person name="Goldberg J."/>
            <person name="Griggs A."/>
            <person name="Gujja S."/>
            <person name="Hansen M."/>
            <person name="Howarth C."/>
            <person name="Imamovic A."/>
            <person name="Ireland A."/>
            <person name="Larimer J."/>
            <person name="McCowan C."/>
            <person name="Murphy C."/>
            <person name="Pearson M."/>
            <person name="Poon T.W."/>
            <person name="Priest M."/>
            <person name="Roberts A."/>
            <person name="Saif S."/>
            <person name="Shea T."/>
            <person name="Sisk P."/>
            <person name="Sykes S."/>
            <person name="Wortman J."/>
            <person name="Nusbaum C."/>
            <person name="Birren B."/>
        </authorList>
    </citation>
    <scope>NUCLEOTIDE SEQUENCE [LARGE SCALE GENOMIC DNA]</scope>
    <source>
        <strain evidence="2 3">CBS 160.54</strain>
    </source>
</reference>
<evidence type="ECO:0000256" key="1">
    <source>
        <dbReference type="SAM" id="MobiDB-lite"/>
    </source>
</evidence>
<feature type="compositionally biased region" description="Basic and acidic residues" evidence="1">
    <location>
        <begin position="65"/>
        <end position="84"/>
    </location>
</feature>
<organism evidence="2 3">
    <name type="scientific">Cladophialophora carrionii CBS 160.54</name>
    <dbReference type="NCBI Taxonomy" id="1279043"/>
    <lineage>
        <taxon>Eukaryota</taxon>
        <taxon>Fungi</taxon>
        <taxon>Dikarya</taxon>
        <taxon>Ascomycota</taxon>
        <taxon>Pezizomycotina</taxon>
        <taxon>Eurotiomycetes</taxon>
        <taxon>Chaetothyriomycetidae</taxon>
        <taxon>Chaetothyriales</taxon>
        <taxon>Herpotrichiellaceae</taxon>
        <taxon>Cladophialophora</taxon>
    </lineage>
</organism>
<dbReference type="Proteomes" id="UP000030678">
    <property type="component" value="Unassembled WGS sequence"/>
</dbReference>
<name>V9DEE6_9EURO</name>
<dbReference type="RefSeq" id="XP_008726982.1">
    <property type="nucleotide sequence ID" value="XM_008728760.1"/>
</dbReference>
<evidence type="ECO:0000313" key="3">
    <source>
        <dbReference type="Proteomes" id="UP000030678"/>
    </source>
</evidence>
<dbReference type="VEuPathDB" id="FungiDB:G647_04416"/>
<evidence type="ECO:0000313" key="2">
    <source>
        <dbReference type="EMBL" id="ETI25046.1"/>
    </source>
</evidence>
<dbReference type="HOGENOM" id="CLU_1165712_0_0_1"/>
<feature type="region of interest" description="Disordered" evidence="1">
    <location>
        <begin position="65"/>
        <end position="94"/>
    </location>
</feature>
<sequence length="238" mass="27651">MAPLSRPPSRDLTQSRRLSREETFHLAETARRKTSDKTVREDLRLSLSHGHLLEQLLQEIARTERELQTSPTEDKYLLPQERKSSQQQRRTSVAQRELVDDVFSYRFNNDTPQTEDHQTVSETGSKATASRRKMDLLRCPHIMADNLPRRPHMAEEMEDGLTTTGEDIDGWQTRTLGNRMVHTGYWRSFVLYTCVPVRSAQGNRRKPDLCDPVVQILLRRKTDDGYAEEPDSKLADRY</sequence>
<proteinExistence type="predicted"/>
<feature type="region of interest" description="Disordered" evidence="1">
    <location>
        <begin position="109"/>
        <end position="131"/>
    </location>
</feature>
<dbReference type="GeneID" id="19982909"/>
<accession>V9DEE6</accession>
<dbReference type="OrthoDB" id="4151498at2759"/>
<feature type="compositionally biased region" description="Polar residues" evidence="1">
    <location>
        <begin position="85"/>
        <end position="94"/>
    </location>
</feature>
<gene>
    <name evidence="2" type="ORF">G647_04416</name>
</gene>
<dbReference type="EMBL" id="KB822704">
    <property type="protein sequence ID" value="ETI25046.1"/>
    <property type="molecule type" value="Genomic_DNA"/>
</dbReference>